<dbReference type="EMBL" id="PVTV01000014">
    <property type="protein sequence ID" value="PRY97650.1"/>
    <property type="molecule type" value="Genomic_DNA"/>
</dbReference>
<dbReference type="OrthoDB" id="9775724at2"/>
<sequence>MSLIRHYRIAGAVWLLVMIIGAPLAWQKGQPHYLSESVFQVSPTYMKNIDADSEVQLGSNSQYREYVSHLASSVIRYDIIEKALQILANERVDIKPANLTQREYIEKLQATLFVRTIPDTYMVRIGIESEQKQDIDKLINAITDSFLVTTKKEQIFGSGERLRFVEDVQTKLLSEIAAAETARVNLAEKLGVTTFSENTQNPYDAVLTQARDRLTKNSIELAEARAANRTFNEKKELPADARLSLRDLRQQDLGMQTMRNEVFKRTEEINQTLTGLASDHPLYRDLKSELLKITADLEAREQAYDVLSFKNYQIRFAVSVDQKIEIEQSLEKTVSKLQSQAGEYARLFQQAMRLTTQIRSYEADLTTVRNRASFLDTERNALGFVRLVTPALPAEKPTGVGKRKTFLFLFLLASGLALGATVALDMMDRRIRTVNEAEQLMGMPAAGWQIHVDDLPTRLFGVEQSKRFAATLIRNHSATERGAFSFSSAKASTGVMQIILDTAVALRQLGHTVLIIDADTASAQLRAVDTRPGLTEYLSGSASATDIVRKNTELDVDVIHIGNLGLLGIQQIEQLNTGVKKWVEQYNFVLINLPCLLLSADAELLIQTLGQVFLVIEADSVLRGEANRAKRLLQKIDPKAVGLFVNNVPMISGGGYMKELMIETLTQKSYRQFMTQPSWLMQLQLFWTELCIKHPRR</sequence>
<keyword evidence="1" id="KW-0812">Transmembrane</keyword>
<dbReference type="SUPFAM" id="SSF52540">
    <property type="entry name" value="P-loop containing nucleoside triphosphate hydrolases"/>
    <property type="match status" value="1"/>
</dbReference>
<feature type="transmembrane region" description="Helical" evidence="1">
    <location>
        <begin position="406"/>
        <end position="424"/>
    </location>
</feature>
<evidence type="ECO:0000313" key="3">
    <source>
        <dbReference type="Proteomes" id="UP000238308"/>
    </source>
</evidence>
<reference evidence="2 3" key="1">
    <citation type="submission" date="2018-03" db="EMBL/GenBank/DDBJ databases">
        <title>Genomic Encyclopedia of Type Strains, Phase III (KMG-III): the genomes of soil and plant-associated and newly described type strains.</title>
        <authorList>
            <person name="Whitman W."/>
        </authorList>
    </citation>
    <scope>NUCLEOTIDE SEQUENCE [LARGE SCALE GENOMIC DNA]</scope>
    <source>
        <strain evidence="2 3">MWH-P2sevCIIIb</strain>
    </source>
</reference>
<evidence type="ECO:0000256" key="1">
    <source>
        <dbReference type="SAM" id="Phobius"/>
    </source>
</evidence>
<keyword evidence="3" id="KW-1185">Reference proteome</keyword>
<evidence type="ECO:0000313" key="2">
    <source>
        <dbReference type="EMBL" id="PRY97650.1"/>
    </source>
</evidence>
<dbReference type="PANTHER" id="PTHR32309">
    <property type="entry name" value="TYROSINE-PROTEIN KINASE"/>
    <property type="match status" value="1"/>
</dbReference>
<dbReference type="InterPro" id="IPR050445">
    <property type="entry name" value="Bact_polysacc_biosynth/exp"/>
</dbReference>
<proteinExistence type="predicted"/>
<name>A0A2T0XFI2_9BURK</name>
<dbReference type="AlphaFoldDB" id="A0A2T0XFI2"/>
<dbReference type="RefSeq" id="WP_106227950.1">
    <property type="nucleotide sequence ID" value="NZ_PVTV01000014.1"/>
</dbReference>
<dbReference type="PANTHER" id="PTHR32309:SF31">
    <property type="entry name" value="CAPSULAR EXOPOLYSACCHARIDE FAMILY"/>
    <property type="match status" value="1"/>
</dbReference>
<dbReference type="InterPro" id="IPR027417">
    <property type="entry name" value="P-loop_NTPase"/>
</dbReference>
<keyword evidence="1" id="KW-1133">Transmembrane helix</keyword>
<dbReference type="Proteomes" id="UP000238308">
    <property type="component" value="Unassembled WGS sequence"/>
</dbReference>
<organism evidence="2 3">
    <name type="scientific">Jezberella montanilacus</name>
    <dbReference type="NCBI Taxonomy" id="323426"/>
    <lineage>
        <taxon>Bacteria</taxon>
        <taxon>Pseudomonadati</taxon>
        <taxon>Pseudomonadota</taxon>
        <taxon>Betaproteobacteria</taxon>
        <taxon>Burkholderiales</taxon>
        <taxon>Alcaligenaceae</taxon>
        <taxon>Jezberella</taxon>
    </lineage>
</organism>
<accession>A0A2T0XFI2</accession>
<protein>
    <submittedName>
        <fullName evidence="2">Uncharacterized protein</fullName>
    </submittedName>
</protein>
<gene>
    <name evidence="2" type="ORF">BCM14_2112</name>
</gene>
<keyword evidence="1" id="KW-0472">Membrane</keyword>
<dbReference type="Gene3D" id="3.40.50.300">
    <property type="entry name" value="P-loop containing nucleotide triphosphate hydrolases"/>
    <property type="match status" value="1"/>
</dbReference>
<comment type="caution">
    <text evidence="2">The sequence shown here is derived from an EMBL/GenBank/DDBJ whole genome shotgun (WGS) entry which is preliminary data.</text>
</comment>